<keyword evidence="6" id="KW-1185">Reference proteome</keyword>
<dbReference type="SUPFAM" id="SSF48403">
    <property type="entry name" value="Ankyrin repeat"/>
    <property type="match status" value="2"/>
</dbReference>
<dbReference type="PANTHER" id="PTHR24198">
    <property type="entry name" value="ANKYRIN REPEAT AND PROTEIN KINASE DOMAIN-CONTAINING PROTEIN"/>
    <property type="match status" value="1"/>
</dbReference>
<dbReference type="Proteomes" id="UP000054107">
    <property type="component" value="Unassembled WGS sequence"/>
</dbReference>
<dbReference type="AlphaFoldDB" id="A0A0B7N669"/>
<dbReference type="GO" id="GO:0005737">
    <property type="term" value="C:cytoplasm"/>
    <property type="evidence" value="ECO:0007669"/>
    <property type="project" value="TreeGrafter"/>
</dbReference>
<reference evidence="5 6" key="1">
    <citation type="submission" date="2014-09" db="EMBL/GenBank/DDBJ databases">
        <authorList>
            <person name="Ellenberger Sabrina"/>
        </authorList>
    </citation>
    <scope>NUCLEOTIDE SEQUENCE [LARGE SCALE GENOMIC DNA]</scope>
    <source>
        <strain evidence="5 6">CBS 412.66</strain>
    </source>
</reference>
<evidence type="ECO:0000256" key="2">
    <source>
        <dbReference type="ARBA" id="ARBA00023043"/>
    </source>
</evidence>
<proteinExistence type="predicted"/>
<organism evidence="5 6">
    <name type="scientific">Parasitella parasitica</name>
    <dbReference type="NCBI Taxonomy" id="35722"/>
    <lineage>
        <taxon>Eukaryota</taxon>
        <taxon>Fungi</taxon>
        <taxon>Fungi incertae sedis</taxon>
        <taxon>Mucoromycota</taxon>
        <taxon>Mucoromycotina</taxon>
        <taxon>Mucoromycetes</taxon>
        <taxon>Mucorales</taxon>
        <taxon>Mucorineae</taxon>
        <taxon>Mucoraceae</taxon>
        <taxon>Parasitella</taxon>
    </lineage>
</organism>
<sequence>MQAIDTTTAATTSSSTTSTTTTSATNTTSTTAATVNSSGEKKPALPTPPTSPIDSLPIKQSRKRALSISFLNNNEPAAFEKKQKFDLNCLKTFLSQRGSPNTCDAQFKRSLLSWACIGRSTEAIQRLLSLVHLDINLRTGPCKSTALHEACIIGFAEGVELLLQHPDIDINALDKFGQTAVHCATQANQIECLRILLSAGARTDLVSQGRLAIHTAVQYGFQQCASLLISKRKRHDNNPSQIDMLWYQNTLDNRSTIESAIVTGFTGTLQLLLDQDSTTKDPPHQRTPGLVSLAVVWNRIECLQLLIKRGCIIDHDSILNAVQQRKIDMVRELATAGANPCLPNGQNPSFLYAANHGFLDMIPLVLTLDTSKDCIQQALLLSSSMGIREPLAKAVVLTLKSLAAKKLASSNTL</sequence>
<dbReference type="PROSITE" id="PS50297">
    <property type="entry name" value="ANK_REP_REGION"/>
    <property type="match status" value="1"/>
</dbReference>
<evidence type="ECO:0000256" key="1">
    <source>
        <dbReference type="ARBA" id="ARBA00022737"/>
    </source>
</evidence>
<protein>
    <submittedName>
        <fullName evidence="5">Uncharacterized protein</fullName>
    </submittedName>
</protein>
<dbReference type="OrthoDB" id="341259at2759"/>
<evidence type="ECO:0000313" key="6">
    <source>
        <dbReference type="Proteomes" id="UP000054107"/>
    </source>
</evidence>
<dbReference type="EMBL" id="LN730558">
    <property type="protein sequence ID" value="CEP13843.1"/>
    <property type="molecule type" value="Genomic_DNA"/>
</dbReference>
<dbReference type="PROSITE" id="PS50088">
    <property type="entry name" value="ANK_REPEAT"/>
    <property type="match status" value="1"/>
</dbReference>
<name>A0A0B7N669_9FUNG</name>
<evidence type="ECO:0000256" key="4">
    <source>
        <dbReference type="SAM" id="MobiDB-lite"/>
    </source>
</evidence>
<dbReference type="InterPro" id="IPR036770">
    <property type="entry name" value="Ankyrin_rpt-contain_sf"/>
</dbReference>
<dbReference type="Gene3D" id="1.25.40.20">
    <property type="entry name" value="Ankyrin repeat-containing domain"/>
    <property type="match status" value="1"/>
</dbReference>
<dbReference type="PANTHER" id="PTHR24198:SF165">
    <property type="entry name" value="ANKYRIN REPEAT-CONTAINING PROTEIN-RELATED"/>
    <property type="match status" value="1"/>
</dbReference>
<evidence type="ECO:0000256" key="3">
    <source>
        <dbReference type="PROSITE-ProRule" id="PRU00023"/>
    </source>
</evidence>
<feature type="repeat" description="ANK" evidence="3">
    <location>
        <begin position="176"/>
        <end position="208"/>
    </location>
</feature>
<feature type="compositionally biased region" description="Low complexity" evidence="4">
    <location>
        <begin position="1"/>
        <end position="38"/>
    </location>
</feature>
<keyword evidence="1" id="KW-0677">Repeat</keyword>
<keyword evidence="2 3" id="KW-0040">ANK repeat</keyword>
<gene>
    <name evidence="5" type="primary">PARPA_07977.1 scaffold 31073</name>
</gene>
<evidence type="ECO:0000313" key="5">
    <source>
        <dbReference type="EMBL" id="CEP13843.1"/>
    </source>
</evidence>
<dbReference type="SMART" id="SM00248">
    <property type="entry name" value="ANK"/>
    <property type="match status" value="7"/>
</dbReference>
<dbReference type="Pfam" id="PF12796">
    <property type="entry name" value="Ank_2"/>
    <property type="match status" value="1"/>
</dbReference>
<feature type="region of interest" description="Disordered" evidence="4">
    <location>
        <begin position="1"/>
        <end position="58"/>
    </location>
</feature>
<dbReference type="STRING" id="35722.A0A0B7N669"/>
<accession>A0A0B7N669</accession>
<dbReference type="InterPro" id="IPR002110">
    <property type="entry name" value="Ankyrin_rpt"/>
</dbReference>